<dbReference type="OrthoDB" id="9801997at2"/>
<dbReference type="STRING" id="1656094.BFC18_15425"/>
<dbReference type="InterPro" id="IPR003779">
    <property type="entry name" value="CMD-like"/>
</dbReference>
<dbReference type="Gene3D" id="1.20.1290.10">
    <property type="entry name" value="AhpD-like"/>
    <property type="match status" value="1"/>
</dbReference>
<protein>
    <recommendedName>
        <fullName evidence="1">Carboxymuconolactone decarboxylase-like domain-containing protein</fullName>
    </recommendedName>
</protein>
<reference evidence="2 3" key="1">
    <citation type="submission" date="2016-08" db="EMBL/GenBank/DDBJ databases">
        <authorList>
            <person name="Seilhamer J.J."/>
        </authorList>
    </citation>
    <scope>NUCLEOTIDE SEQUENCE [LARGE SCALE GENOMIC DNA]</scope>
    <source>
        <strain evidence="2 3">KCTC 42603</strain>
    </source>
</reference>
<evidence type="ECO:0000259" key="1">
    <source>
        <dbReference type="Pfam" id="PF02627"/>
    </source>
</evidence>
<dbReference type="SUPFAM" id="SSF69118">
    <property type="entry name" value="AhpD-like"/>
    <property type="match status" value="1"/>
</dbReference>
<dbReference type="PANTHER" id="PTHR34846:SF10">
    <property type="entry name" value="CYTOPLASMIC PROTEIN"/>
    <property type="match status" value="1"/>
</dbReference>
<dbReference type="InterPro" id="IPR029032">
    <property type="entry name" value="AhpD-like"/>
</dbReference>
<dbReference type="AlphaFoldDB" id="A0A1E7Z8W8"/>
<dbReference type="NCBIfam" id="TIGR00778">
    <property type="entry name" value="ahpD_dom"/>
    <property type="match status" value="1"/>
</dbReference>
<comment type="caution">
    <text evidence="2">The sequence shown here is derived from an EMBL/GenBank/DDBJ whole genome shotgun (WGS) entry which is preliminary data.</text>
</comment>
<gene>
    <name evidence="2" type="ORF">BFC18_15425</name>
</gene>
<dbReference type="EMBL" id="MDHN01000032">
    <property type="protein sequence ID" value="OFC69970.1"/>
    <property type="molecule type" value="Genomic_DNA"/>
</dbReference>
<dbReference type="PANTHER" id="PTHR34846">
    <property type="entry name" value="4-CARBOXYMUCONOLACTONE DECARBOXYLASE FAMILY PROTEIN (AFU_ORTHOLOGUE AFUA_6G11590)"/>
    <property type="match status" value="1"/>
</dbReference>
<dbReference type="InterPro" id="IPR004675">
    <property type="entry name" value="AhpD_core"/>
</dbReference>
<dbReference type="GO" id="GO:0051920">
    <property type="term" value="F:peroxiredoxin activity"/>
    <property type="evidence" value="ECO:0007669"/>
    <property type="project" value="InterPro"/>
</dbReference>
<keyword evidence="3" id="KW-1185">Reference proteome</keyword>
<dbReference type="Proteomes" id="UP000175691">
    <property type="component" value="Unassembled WGS sequence"/>
</dbReference>
<sequence length="152" mass="16821">MSTRIDQNDVYRLAPRILKNLTGLSEQSSASPFGASLIGLIRLRVSQINGCAFCMHMHAAELRAEGELQERLDILATWREVPDAFSAAEQSALHWAETLTTVTDGVTDADFAVVSDVFDKQAIVELTTIILEINSWNRISIGFGFVPEMTHQ</sequence>
<accession>A0A1E7Z8W8</accession>
<evidence type="ECO:0000313" key="2">
    <source>
        <dbReference type="EMBL" id="OFC69970.1"/>
    </source>
</evidence>
<proteinExistence type="predicted"/>
<dbReference type="Pfam" id="PF02627">
    <property type="entry name" value="CMD"/>
    <property type="match status" value="1"/>
</dbReference>
<dbReference type="RefSeq" id="WP_070126218.1">
    <property type="nucleotide sequence ID" value="NZ_MDHN01000032.1"/>
</dbReference>
<name>A0A1E7Z8W8_9ALTE</name>
<evidence type="ECO:0000313" key="3">
    <source>
        <dbReference type="Proteomes" id="UP000175691"/>
    </source>
</evidence>
<organism evidence="2 3">
    <name type="scientific">Alteromonas confluentis</name>
    <dbReference type="NCBI Taxonomy" id="1656094"/>
    <lineage>
        <taxon>Bacteria</taxon>
        <taxon>Pseudomonadati</taxon>
        <taxon>Pseudomonadota</taxon>
        <taxon>Gammaproteobacteria</taxon>
        <taxon>Alteromonadales</taxon>
        <taxon>Alteromonadaceae</taxon>
        <taxon>Alteromonas/Salinimonas group</taxon>
        <taxon>Alteromonas</taxon>
    </lineage>
</organism>
<feature type="domain" description="Carboxymuconolactone decarboxylase-like" evidence="1">
    <location>
        <begin position="35"/>
        <end position="97"/>
    </location>
</feature>